<evidence type="ECO:0000256" key="10">
    <source>
        <dbReference type="NCBIfam" id="TIGR00036"/>
    </source>
</evidence>
<dbReference type="GO" id="GO:0008839">
    <property type="term" value="F:4-hydroxy-tetrahydrodipicolinate reductase"/>
    <property type="evidence" value="ECO:0007669"/>
    <property type="project" value="UniProtKB-UniRule"/>
</dbReference>
<dbReference type="NCBIfam" id="TIGR00036">
    <property type="entry name" value="dapB"/>
    <property type="match status" value="1"/>
</dbReference>
<dbReference type="EC" id="1.17.1.8" evidence="9 10"/>
<evidence type="ECO:0000256" key="9">
    <source>
        <dbReference type="HAMAP-Rule" id="MF_00102"/>
    </source>
</evidence>
<name>A0A135YS97_9FIRM</name>
<dbReference type="Pfam" id="PF01113">
    <property type="entry name" value="DapB_N"/>
    <property type="match status" value="1"/>
</dbReference>
<dbReference type="SUPFAM" id="SSF51735">
    <property type="entry name" value="NAD(P)-binding Rossmann-fold domains"/>
    <property type="match status" value="1"/>
</dbReference>
<comment type="caution">
    <text evidence="13">The sequence shown here is derived from an EMBL/GenBank/DDBJ whole genome shotgun (WGS) entry which is preliminary data.</text>
</comment>
<comment type="similarity">
    <text evidence="1 9">Belongs to the DapB family.</text>
</comment>
<dbReference type="InterPro" id="IPR036291">
    <property type="entry name" value="NAD(P)-bd_dom_sf"/>
</dbReference>
<dbReference type="PATRIC" id="fig|1261.5.peg.1096"/>
<dbReference type="Pfam" id="PF05173">
    <property type="entry name" value="DapB_C"/>
    <property type="match status" value="1"/>
</dbReference>
<dbReference type="GO" id="GO:0016726">
    <property type="term" value="F:oxidoreductase activity, acting on CH or CH2 groups, NAD or NADP as acceptor"/>
    <property type="evidence" value="ECO:0007669"/>
    <property type="project" value="UniProtKB-UniRule"/>
</dbReference>
<comment type="caution">
    <text evidence="9">Lacks conserved residue(s) required for the propagation of feature annotation.</text>
</comment>
<dbReference type="HAMAP" id="MF_00102">
    <property type="entry name" value="DapB"/>
    <property type="match status" value="1"/>
</dbReference>
<proteinExistence type="inferred from homology"/>
<dbReference type="GO" id="GO:0005829">
    <property type="term" value="C:cytosol"/>
    <property type="evidence" value="ECO:0007669"/>
    <property type="project" value="TreeGrafter"/>
</dbReference>
<dbReference type="GO" id="GO:0050661">
    <property type="term" value="F:NADP binding"/>
    <property type="evidence" value="ECO:0007669"/>
    <property type="project" value="UniProtKB-UniRule"/>
</dbReference>
<comment type="caution">
    <text evidence="9">Was originally thought to be a dihydrodipicolinate reductase (DHDPR), catalyzing the conversion of dihydrodipicolinate to tetrahydrodipicolinate. However, it was shown in E.coli that the substrate of the enzymatic reaction is not dihydrodipicolinate (DHDP) but in fact (2S,4S)-4-hydroxy-2,3,4,5-tetrahydrodipicolinic acid (HTPA), the product released by the DapA-catalyzed reaction.</text>
</comment>
<dbReference type="PANTHER" id="PTHR20836:SF7">
    <property type="entry name" value="4-HYDROXY-TETRAHYDRODIPICOLINATE REDUCTASE"/>
    <property type="match status" value="1"/>
</dbReference>
<feature type="binding site" evidence="9">
    <location>
        <position position="145"/>
    </location>
    <ligand>
        <name>(S)-2,3,4,5-tetrahydrodipicolinate</name>
        <dbReference type="ChEBI" id="CHEBI:16845"/>
    </ligand>
</feature>
<dbReference type="STRING" id="1261.HMPREF3195_01093"/>
<sequence>MKVGIIGFYGKLGRANMEAVNRDKNSSIAFGVSCSASEEGDDHIGYKVYNHISSVKEECDGIIDFSNRNNISSVVEYSLDKKIPLVIGTTGLTEEDEALIEGASKEIPILLSHNTGFGVNVLLDIVREACKLLKGFDIEIIEKHHNRKEDAPSGTSKMIFDSMKSANENLFSNFGRTGPDSKRQVDEVGFHSVRGGTIISDHDVIFAGEDEVITISHHAESDRSFANGALKALYYLRTKKNGLYDMKDVLANK</sequence>
<keyword evidence="5 9" id="KW-0220">Diaminopimelate biosynthesis</keyword>
<dbReference type="CDD" id="cd02274">
    <property type="entry name" value="DHDPR_N"/>
    <property type="match status" value="1"/>
</dbReference>
<dbReference type="InterPro" id="IPR022664">
    <property type="entry name" value="DapB_N_CS"/>
</dbReference>
<dbReference type="GO" id="GO:0051287">
    <property type="term" value="F:NAD binding"/>
    <property type="evidence" value="ECO:0007669"/>
    <property type="project" value="UniProtKB-UniRule"/>
</dbReference>
<feature type="domain" description="Dihydrodipicolinate reductase N-terminal" evidence="11">
    <location>
        <begin position="1"/>
        <end position="114"/>
    </location>
</feature>
<comment type="function">
    <text evidence="9">Catalyzes the conversion of 4-hydroxy-tetrahydrodipicolinate (HTPA) to tetrahydrodipicolinate.</text>
</comment>
<comment type="pathway">
    <text evidence="9">Amino-acid biosynthesis; L-lysine biosynthesis via DAP pathway; (S)-tetrahydrodipicolinate from L-aspartate: step 4/4.</text>
</comment>
<feature type="domain" description="Dihydrodipicolinate reductase C-terminal" evidence="12">
    <location>
        <begin position="118"/>
        <end position="250"/>
    </location>
</feature>
<evidence type="ECO:0000313" key="14">
    <source>
        <dbReference type="Proteomes" id="UP000070326"/>
    </source>
</evidence>
<accession>A0A135YS97</accession>
<dbReference type="EMBL" id="LSQZ01000055">
    <property type="protein sequence ID" value="KXI12247.1"/>
    <property type="molecule type" value="Genomic_DNA"/>
</dbReference>
<evidence type="ECO:0000256" key="2">
    <source>
        <dbReference type="ARBA" id="ARBA00022490"/>
    </source>
</evidence>
<dbReference type="InterPro" id="IPR022663">
    <property type="entry name" value="DapB_C"/>
</dbReference>
<dbReference type="PIRSF" id="PIRSF000161">
    <property type="entry name" value="DHPR"/>
    <property type="match status" value="1"/>
</dbReference>
<dbReference type="RefSeq" id="WP_081097427.1">
    <property type="nucleotide sequence ID" value="NZ_CAXUJS010000045.1"/>
</dbReference>
<keyword evidence="8 9" id="KW-0457">Lysine biosynthesis</keyword>
<comment type="catalytic activity">
    <reaction evidence="9">
        <text>(S)-2,3,4,5-tetrahydrodipicolinate + NADP(+) + H2O = (2S,4S)-4-hydroxy-2,3,4,5-tetrahydrodipicolinate + NADPH + H(+)</text>
        <dbReference type="Rhea" id="RHEA:35331"/>
        <dbReference type="ChEBI" id="CHEBI:15377"/>
        <dbReference type="ChEBI" id="CHEBI:15378"/>
        <dbReference type="ChEBI" id="CHEBI:16845"/>
        <dbReference type="ChEBI" id="CHEBI:57783"/>
        <dbReference type="ChEBI" id="CHEBI:58349"/>
        <dbReference type="ChEBI" id="CHEBI:67139"/>
        <dbReference type="EC" id="1.17.1.8"/>
    </reaction>
</comment>
<feature type="active site" description="Proton donor" evidence="9">
    <location>
        <position position="148"/>
    </location>
</feature>
<keyword evidence="3 9" id="KW-0028">Amino-acid biosynthesis</keyword>
<evidence type="ECO:0000256" key="5">
    <source>
        <dbReference type="ARBA" id="ARBA00022915"/>
    </source>
</evidence>
<keyword evidence="6 9" id="KW-0560">Oxidoreductase</keyword>
<feature type="binding site" evidence="9">
    <location>
        <begin position="88"/>
        <end position="90"/>
    </location>
    <ligand>
        <name>NAD(+)</name>
        <dbReference type="ChEBI" id="CHEBI:57540"/>
    </ligand>
</feature>
<feature type="binding site" evidence="9">
    <location>
        <begin position="7"/>
        <end position="12"/>
    </location>
    <ligand>
        <name>NAD(+)</name>
        <dbReference type="ChEBI" id="CHEBI:57540"/>
    </ligand>
</feature>
<dbReference type="FunFam" id="3.30.360.10:FF:000009">
    <property type="entry name" value="4-hydroxy-tetrahydrodipicolinate reductase"/>
    <property type="match status" value="1"/>
</dbReference>
<organism evidence="13 14">
    <name type="scientific">Peptostreptococcus anaerobius</name>
    <dbReference type="NCBI Taxonomy" id="1261"/>
    <lineage>
        <taxon>Bacteria</taxon>
        <taxon>Bacillati</taxon>
        <taxon>Bacillota</taxon>
        <taxon>Clostridia</taxon>
        <taxon>Peptostreptococcales</taxon>
        <taxon>Peptostreptococcaceae</taxon>
        <taxon>Peptostreptococcus</taxon>
    </lineage>
</organism>
<dbReference type="Gene3D" id="3.40.50.720">
    <property type="entry name" value="NAD(P)-binding Rossmann-like Domain"/>
    <property type="match status" value="1"/>
</dbReference>
<comment type="catalytic activity">
    <reaction evidence="9">
        <text>(S)-2,3,4,5-tetrahydrodipicolinate + NAD(+) + H2O = (2S,4S)-4-hydroxy-2,3,4,5-tetrahydrodipicolinate + NADH + H(+)</text>
        <dbReference type="Rhea" id="RHEA:35323"/>
        <dbReference type="ChEBI" id="CHEBI:15377"/>
        <dbReference type="ChEBI" id="CHEBI:15378"/>
        <dbReference type="ChEBI" id="CHEBI:16845"/>
        <dbReference type="ChEBI" id="CHEBI:57540"/>
        <dbReference type="ChEBI" id="CHEBI:57945"/>
        <dbReference type="ChEBI" id="CHEBI:67139"/>
        <dbReference type="EC" id="1.17.1.8"/>
    </reaction>
</comment>
<evidence type="ECO:0000256" key="3">
    <source>
        <dbReference type="ARBA" id="ARBA00022605"/>
    </source>
</evidence>
<gene>
    <name evidence="9" type="primary">dapB</name>
    <name evidence="13" type="ORF">HMPREF3195_01093</name>
</gene>
<dbReference type="InterPro" id="IPR000846">
    <property type="entry name" value="DapB_N"/>
</dbReference>
<dbReference type="GO" id="GO:0009089">
    <property type="term" value="P:lysine biosynthetic process via diaminopimelate"/>
    <property type="evidence" value="ECO:0007669"/>
    <property type="project" value="UniProtKB-UniRule"/>
</dbReference>
<dbReference type="PANTHER" id="PTHR20836">
    <property type="entry name" value="DIHYDRODIPICOLINATE REDUCTASE"/>
    <property type="match status" value="1"/>
</dbReference>
<evidence type="ECO:0000256" key="6">
    <source>
        <dbReference type="ARBA" id="ARBA00023002"/>
    </source>
</evidence>
<dbReference type="Gene3D" id="3.30.360.10">
    <property type="entry name" value="Dihydrodipicolinate Reductase, domain 2"/>
    <property type="match status" value="1"/>
</dbReference>
<reference evidence="13 14" key="1">
    <citation type="submission" date="2016-02" db="EMBL/GenBank/DDBJ databases">
        <authorList>
            <person name="Wen L."/>
            <person name="He K."/>
            <person name="Yang H."/>
        </authorList>
    </citation>
    <scope>NUCLEOTIDE SEQUENCE [LARGE SCALE GENOMIC DNA]</scope>
    <source>
        <strain evidence="13 14">MJR8628A</strain>
    </source>
</reference>
<dbReference type="UniPathway" id="UPA00034">
    <property type="reaction ID" value="UER00018"/>
</dbReference>
<dbReference type="SUPFAM" id="SSF55347">
    <property type="entry name" value="Glyceraldehyde-3-phosphate dehydrogenase-like, C-terminal domain"/>
    <property type="match status" value="1"/>
</dbReference>
<evidence type="ECO:0000256" key="4">
    <source>
        <dbReference type="ARBA" id="ARBA00022857"/>
    </source>
</evidence>
<dbReference type="Proteomes" id="UP000070326">
    <property type="component" value="Unassembled WGS sequence"/>
</dbReference>
<protein>
    <recommendedName>
        <fullName evidence="9 10">4-hydroxy-tetrahydrodipicolinate reductase</fullName>
        <shortName evidence="9">HTPA reductase</shortName>
        <ecNumber evidence="9 10">1.17.1.8</ecNumber>
    </recommendedName>
</protein>
<dbReference type="InterPro" id="IPR023940">
    <property type="entry name" value="DHDPR_bac"/>
</dbReference>
<evidence type="ECO:0000313" key="13">
    <source>
        <dbReference type="EMBL" id="KXI12247.1"/>
    </source>
</evidence>
<evidence type="ECO:0000256" key="7">
    <source>
        <dbReference type="ARBA" id="ARBA00023027"/>
    </source>
</evidence>
<keyword evidence="7 9" id="KW-0520">NAD</keyword>
<keyword evidence="2 9" id="KW-0963">Cytoplasm</keyword>
<feature type="active site" description="Proton donor/acceptor" evidence="9">
    <location>
        <position position="144"/>
    </location>
</feature>
<evidence type="ECO:0000259" key="11">
    <source>
        <dbReference type="Pfam" id="PF01113"/>
    </source>
</evidence>
<dbReference type="PROSITE" id="PS01298">
    <property type="entry name" value="DAPB"/>
    <property type="match status" value="1"/>
</dbReference>
<evidence type="ECO:0000256" key="1">
    <source>
        <dbReference type="ARBA" id="ARBA00006642"/>
    </source>
</evidence>
<evidence type="ECO:0000259" key="12">
    <source>
        <dbReference type="Pfam" id="PF05173"/>
    </source>
</evidence>
<feature type="binding site" evidence="9">
    <location>
        <begin position="154"/>
        <end position="155"/>
    </location>
    <ligand>
        <name>(S)-2,3,4,5-tetrahydrodipicolinate</name>
        <dbReference type="ChEBI" id="CHEBI:16845"/>
    </ligand>
</feature>
<feature type="binding site" evidence="9">
    <location>
        <begin position="112"/>
        <end position="115"/>
    </location>
    <ligand>
        <name>NAD(+)</name>
        <dbReference type="ChEBI" id="CHEBI:57540"/>
    </ligand>
</feature>
<feature type="binding site" evidence="9">
    <location>
        <position position="38"/>
    </location>
    <ligand>
        <name>NAD(+)</name>
        <dbReference type="ChEBI" id="CHEBI:57540"/>
    </ligand>
</feature>
<comment type="subunit">
    <text evidence="9">Homotetramer.</text>
</comment>
<dbReference type="AlphaFoldDB" id="A0A135YS97"/>
<keyword evidence="4 9" id="KW-0521">NADP</keyword>
<evidence type="ECO:0000256" key="8">
    <source>
        <dbReference type="ARBA" id="ARBA00023154"/>
    </source>
</evidence>
<comment type="subcellular location">
    <subcellularLocation>
        <location evidence="9">Cytoplasm</location>
    </subcellularLocation>
</comment>
<dbReference type="GO" id="GO:0019877">
    <property type="term" value="P:diaminopimelate biosynthetic process"/>
    <property type="evidence" value="ECO:0007669"/>
    <property type="project" value="UniProtKB-UniRule"/>
</dbReference>